<evidence type="ECO:0000256" key="2">
    <source>
        <dbReference type="ARBA" id="ARBA00022927"/>
    </source>
</evidence>
<dbReference type="SUPFAM" id="SSF47661">
    <property type="entry name" value="t-snare proteins"/>
    <property type="match status" value="1"/>
</dbReference>
<dbReference type="InterPro" id="IPR010989">
    <property type="entry name" value="SNARE"/>
</dbReference>
<comment type="caution">
    <text evidence="5">The sequence shown here is derived from an EMBL/GenBank/DDBJ whole genome shotgun (WGS) entry which is preliminary data.</text>
</comment>
<dbReference type="STRING" id="3818.A0A445C6U0"/>
<dbReference type="InterPro" id="IPR007705">
    <property type="entry name" value="Vesicle_trsprt_v-SNARE_N"/>
</dbReference>
<gene>
    <name evidence="5" type="ORF">Ahy_A07g032446</name>
</gene>
<name>A0A445C6U0_ARAHY</name>
<keyword evidence="2" id="KW-0813">Transport</keyword>
<dbReference type="Gene3D" id="1.20.58.400">
    <property type="entry name" value="t-snare proteins"/>
    <property type="match status" value="1"/>
</dbReference>
<reference evidence="5 6" key="1">
    <citation type="submission" date="2019-01" db="EMBL/GenBank/DDBJ databases">
        <title>Sequencing of cultivated peanut Arachis hypogaea provides insights into genome evolution and oil improvement.</title>
        <authorList>
            <person name="Chen X."/>
        </authorList>
    </citation>
    <scope>NUCLEOTIDE SEQUENCE [LARGE SCALE GENOMIC DNA]</scope>
    <source>
        <strain evidence="6">cv. Fuhuasheng</strain>
        <tissue evidence="5">Leaves</tissue>
    </source>
</reference>
<feature type="coiled-coil region" evidence="3">
    <location>
        <begin position="20"/>
        <end position="47"/>
    </location>
</feature>
<keyword evidence="3" id="KW-0175">Coiled coil</keyword>
<dbReference type="GO" id="GO:0016020">
    <property type="term" value="C:membrane"/>
    <property type="evidence" value="ECO:0007669"/>
    <property type="project" value="InterPro"/>
</dbReference>
<dbReference type="Pfam" id="PF05008">
    <property type="entry name" value="V-SNARE"/>
    <property type="match status" value="1"/>
</dbReference>
<sequence length="67" mass="7620">MELEARSLQASMKAYLFVKLKEYETDLNNLKSELKRITSVANNNNDELLELGQADTLAFGIILRALF</sequence>
<feature type="domain" description="Vesicle transport v-SNARE N-terminal" evidence="4">
    <location>
        <begin position="1"/>
        <end position="37"/>
    </location>
</feature>
<keyword evidence="6" id="KW-1185">Reference proteome</keyword>
<dbReference type="Proteomes" id="UP000289738">
    <property type="component" value="Chromosome A07"/>
</dbReference>
<evidence type="ECO:0000256" key="3">
    <source>
        <dbReference type="SAM" id="Coils"/>
    </source>
</evidence>
<evidence type="ECO:0000313" key="6">
    <source>
        <dbReference type="Proteomes" id="UP000289738"/>
    </source>
</evidence>
<dbReference type="GO" id="GO:0006886">
    <property type="term" value="P:intracellular protein transport"/>
    <property type="evidence" value="ECO:0007669"/>
    <property type="project" value="InterPro"/>
</dbReference>
<keyword evidence="2" id="KW-0653">Protein transport</keyword>
<proteinExistence type="inferred from homology"/>
<dbReference type="InterPro" id="IPR038407">
    <property type="entry name" value="v-SNARE_N_sf"/>
</dbReference>
<accession>A0A445C6U0</accession>
<evidence type="ECO:0000313" key="5">
    <source>
        <dbReference type="EMBL" id="RYR46676.1"/>
    </source>
</evidence>
<dbReference type="AlphaFoldDB" id="A0A445C6U0"/>
<comment type="similarity">
    <text evidence="1">Belongs to the VTI1 family.</text>
</comment>
<evidence type="ECO:0000256" key="1">
    <source>
        <dbReference type="ARBA" id="ARBA00006108"/>
    </source>
</evidence>
<evidence type="ECO:0000259" key="4">
    <source>
        <dbReference type="Pfam" id="PF05008"/>
    </source>
</evidence>
<protein>
    <recommendedName>
        <fullName evidence="4">Vesicle transport v-SNARE N-terminal domain-containing protein</fullName>
    </recommendedName>
</protein>
<dbReference type="GO" id="GO:0016192">
    <property type="term" value="P:vesicle-mediated transport"/>
    <property type="evidence" value="ECO:0007669"/>
    <property type="project" value="InterPro"/>
</dbReference>
<dbReference type="EMBL" id="SDMP01000007">
    <property type="protein sequence ID" value="RYR46676.1"/>
    <property type="molecule type" value="Genomic_DNA"/>
</dbReference>
<organism evidence="5 6">
    <name type="scientific">Arachis hypogaea</name>
    <name type="common">Peanut</name>
    <dbReference type="NCBI Taxonomy" id="3818"/>
    <lineage>
        <taxon>Eukaryota</taxon>
        <taxon>Viridiplantae</taxon>
        <taxon>Streptophyta</taxon>
        <taxon>Embryophyta</taxon>
        <taxon>Tracheophyta</taxon>
        <taxon>Spermatophyta</taxon>
        <taxon>Magnoliopsida</taxon>
        <taxon>eudicotyledons</taxon>
        <taxon>Gunneridae</taxon>
        <taxon>Pentapetalae</taxon>
        <taxon>rosids</taxon>
        <taxon>fabids</taxon>
        <taxon>Fabales</taxon>
        <taxon>Fabaceae</taxon>
        <taxon>Papilionoideae</taxon>
        <taxon>50 kb inversion clade</taxon>
        <taxon>dalbergioids sensu lato</taxon>
        <taxon>Dalbergieae</taxon>
        <taxon>Pterocarpus clade</taxon>
        <taxon>Arachis</taxon>
    </lineage>
</organism>